<keyword evidence="2" id="KW-1185">Reference proteome</keyword>
<dbReference type="AlphaFoldDB" id="A0A3M7S5R2"/>
<organism evidence="1 2">
    <name type="scientific">Brachionus plicatilis</name>
    <name type="common">Marine rotifer</name>
    <name type="synonym">Brachionus muelleri</name>
    <dbReference type="NCBI Taxonomy" id="10195"/>
    <lineage>
        <taxon>Eukaryota</taxon>
        <taxon>Metazoa</taxon>
        <taxon>Spiralia</taxon>
        <taxon>Gnathifera</taxon>
        <taxon>Rotifera</taxon>
        <taxon>Eurotatoria</taxon>
        <taxon>Monogononta</taxon>
        <taxon>Pseudotrocha</taxon>
        <taxon>Ploima</taxon>
        <taxon>Brachionidae</taxon>
        <taxon>Brachionus</taxon>
    </lineage>
</organism>
<proteinExistence type="predicted"/>
<sequence>MALENNSRKRKRDNISWVWKFFEYDKTTEIAKCTRCSFSRKHNNSTTYLRNHLATLYIFEEKSQEELKIAAAFFSDSGEEYSSDSNGESNDEISENKAMRLKEKLTNFLVLTNQPASLIENKNLIRHINLHQK</sequence>
<name>A0A3M7S5R2_BRAPC</name>
<accession>A0A3M7S5R2</accession>
<evidence type="ECO:0008006" key="3">
    <source>
        <dbReference type="Google" id="ProtNLM"/>
    </source>
</evidence>
<reference evidence="1 2" key="1">
    <citation type="journal article" date="2018" name="Sci. Rep.">
        <title>Genomic signatures of local adaptation to the degree of environmental predictability in rotifers.</title>
        <authorList>
            <person name="Franch-Gras L."/>
            <person name="Hahn C."/>
            <person name="Garcia-Roger E.M."/>
            <person name="Carmona M.J."/>
            <person name="Serra M."/>
            <person name="Gomez A."/>
        </authorList>
    </citation>
    <scope>NUCLEOTIDE SEQUENCE [LARGE SCALE GENOMIC DNA]</scope>
    <source>
        <strain evidence="1">HYR1</strain>
    </source>
</reference>
<evidence type="ECO:0000313" key="1">
    <source>
        <dbReference type="EMBL" id="RNA31153.1"/>
    </source>
</evidence>
<evidence type="ECO:0000313" key="2">
    <source>
        <dbReference type="Proteomes" id="UP000276133"/>
    </source>
</evidence>
<protein>
    <recommendedName>
        <fullName evidence="3">BED-type domain-containing protein</fullName>
    </recommendedName>
</protein>
<dbReference type="InterPro" id="IPR036236">
    <property type="entry name" value="Znf_C2H2_sf"/>
</dbReference>
<dbReference type="Proteomes" id="UP000276133">
    <property type="component" value="Unassembled WGS sequence"/>
</dbReference>
<dbReference type="SUPFAM" id="SSF57667">
    <property type="entry name" value="beta-beta-alpha zinc fingers"/>
    <property type="match status" value="1"/>
</dbReference>
<gene>
    <name evidence="1" type="ORF">BpHYR1_005297</name>
</gene>
<comment type="caution">
    <text evidence="1">The sequence shown here is derived from an EMBL/GenBank/DDBJ whole genome shotgun (WGS) entry which is preliminary data.</text>
</comment>
<dbReference type="EMBL" id="REGN01001980">
    <property type="protein sequence ID" value="RNA31153.1"/>
    <property type="molecule type" value="Genomic_DNA"/>
</dbReference>